<protein>
    <submittedName>
        <fullName evidence="2">Uncharacterized protein</fullName>
    </submittedName>
</protein>
<accession>A0ABR5RIX2</accession>
<proteinExistence type="predicted"/>
<organism evidence="2 3">
    <name type="scientific">Legionella quateirensis</name>
    <dbReference type="NCBI Taxonomy" id="45072"/>
    <lineage>
        <taxon>Bacteria</taxon>
        <taxon>Pseudomonadati</taxon>
        <taxon>Pseudomonadota</taxon>
        <taxon>Gammaproteobacteria</taxon>
        <taxon>Legionellales</taxon>
        <taxon>Legionellaceae</taxon>
        <taxon>Legionella</taxon>
    </lineage>
</organism>
<dbReference type="Proteomes" id="UP000054639">
    <property type="component" value="Unassembled WGS sequence"/>
</dbReference>
<dbReference type="EMBL" id="LNYR01000041">
    <property type="protein sequence ID" value="KTD44715.1"/>
    <property type="molecule type" value="Genomic_DNA"/>
</dbReference>
<evidence type="ECO:0000256" key="1">
    <source>
        <dbReference type="SAM" id="MobiDB-lite"/>
    </source>
</evidence>
<gene>
    <name evidence="2" type="ORF">Lqua_2882</name>
</gene>
<keyword evidence="3" id="KW-1185">Reference proteome</keyword>
<reference evidence="2 3" key="1">
    <citation type="submission" date="2015-11" db="EMBL/GenBank/DDBJ databases">
        <title>Genomic analysis of 38 Legionella species identifies large and diverse effector repertoires.</title>
        <authorList>
            <person name="Burstein D."/>
            <person name="Amaro F."/>
            <person name="Zusman T."/>
            <person name="Lifshitz Z."/>
            <person name="Cohen O."/>
            <person name="Gilbert J.A."/>
            <person name="Pupko T."/>
            <person name="Shuman H.A."/>
            <person name="Segal G."/>
        </authorList>
    </citation>
    <scope>NUCLEOTIDE SEQUENCE [LARGE SCALE GENOMIC DNA]</scope>
    <source>
        <strain evidence="2 3">ATCC 49507</strain>
    </source>
</reference>
<evidence type="ECO:0000313" key="2">
    <source>
        <dbReference type="EMBL" id="KTD44715.1"/>
    </source>
</evidence>
<name>A0ABR5RIX2_9GAMM</name>
<dbReference type="RefSeq" id="WP_133141070.1">
    <property type="nucleotide sequence ID" value="NZ_CAAAIL010000008.1"/>
</dbReference>
<evidence type="ECO:0000313" key="3">
    <source>
        <dbReference type="Proteomes" id="UP000054639"/>
    </source>
</evidence>
<feature type="region of interest" description="Disordered" evidence="1">
    <location>
        <begin position="43"/>
        <end position="70"/>
    </location>
</feature>
<sequence>MQFICTEFCWLSQRLSVFHAYPTPIGMKPEHVLVVEGMKVNRPFRHPERSEGSPNAGTAPYSGDPSLHSG</sequence>
<comment type="caution">
    <text evidence="2">The sequence shown here is derived from an EMBL/GenBank/DDBJ whole genome shotgun (WGS) entry which is preliminary data.</text>
</comment>